<gene>
    <name evidence="2" type="ORF">JW744_04175</name>
</gene>
<proteinExistence type="predicted"/>
<name>A0A939C6N5_9ARCH</name>
<feature type="domain" description="Trimeric autotransporter adhesin YadA-like head" evidence="1">
    <location>
        <begin position="356"/>
        <end position="379"/>
    </location>
</feature>
<dbReference type="InterPro" id="IPR011049">
    <property type="entry name" value="Serralysin-like_metalloprot_C"/>
</dbReference>
<feature type="domain" description="Trimeric autotransporter adhesin YadA-like head" evidence="1">
    <location>
        <begin position="238"/>
        <end position="262"/>
    </location>
</feature>
<sequence length="525" mass="55221">MSAEESTPVHHSHPTMMSLQGKVEGVTTGDLGVKVGDQNSCSSGVFFDHNYSNAIQESLFNLLLGSQYDLNLNYNQDYYMCLYVNGELVDGPQQFRGGQGQVDIEDVNAAGFATEFVPYTGATANIELGQNGIVVGEGAEAAPSIASTTNDSTGIWFDSGQFINFSIDGAEVVRIQDGSEELYALREFRVDEDAYVNGDLNVAGFDNNMSQLGIAGSLFLKGGNIFGFSKLKSKTSTASGNYSTSLGYYSTASGLGSIAAGYTATPGSTSLTASGPGSMAFGYAYDSEGTAHITSSGEGSFAAGNSYPNGGGTANLTASGDGAIAMGYITETDGQTHSLLSEGKGSISLGTETHAHNDGSVALGYKADASQDYAVAIGYKVFSPVTRMVALGTDVNVVGALVTGPNMNNNLANGDINASTIYYDSLSAKSPHFFEEEPSVGYTRFCVKDTAGYYNLVYWSNGQQVVETNSQVCADKKAKIETKRAQELQKEENIVSYEAARAACESRENMKWTGTECVQASAQAG</sequence>
<accession>A0A939C6N5</accession>
<dbReference type="Proteomes" id="UP000809243">
    <property type="component" value="Unassembled WGS sequence"/>
</dbReference>
<evidence type="ECO:0000259" key="1">
    <source>
        <dbReference type="Pfam" id="PF05658"/>
    </source>
</evidence>
<dbReference type="Pfam" id="PF05658">
    <property type="entry name" value="YadA_head"/>
    <property type="match status" value="2"/>
</dbReference>
<evidence type="ECO:0000313" key="2">
    <source>
        <dbReference type="EMBL" id="MBN2067638.1"/>
    </source>
</evidence>
<dbReference type="SUPFAM" id="SSF101967">
    <property type="entry name" value="Adhesin YadA, collagen-binding domain"/>
    <property type="match status" value="2"/>
</dbReference>
<evidence type="ECO:0000313" key="3">
    <source>
        <dbReference type="Proteomes" id="UP000809243"/>
    </source>
</evidence>
<dbReference type="Gene3D" id="2.150.10.10">
    <property type="entry name" value="Serralysin-like metalloprotease, C-terminal"/>
    <property type="match status" value="1"/>
</dbReference>
<dbReference type="AlphaFoldDB" id="A0A939C6N5"/>
<organism evidence="2 3">
    <name type="scientific">Candidatus Iainarchaeum sp</name>
    <dbReference type="NCBI Taxonomy" id="3101447"/>
    <lineage>
        <taxon>Archaea</taxon>
        <taxon>Candidatus Iainarchaeota</taxon>
        <taxon>Candidatus Iainarchaeia</taxon>
        <taxon>Candidatus Iainarchaeales</taxon>
        <taxon>Candidatus Iainarchaeaceae</taxon>
        <taxon>Candidatus Iainarchaeum</taxon>
    </lineage>
</organism>
<protein>
    <recommendedName>
        <fullName evidence="1">Trimeric autotransporter adhesin YadA-like head domain-containing protein</fullName>
    </recommendedName>
</protein>
<dbReference type="InterPro" id="IPR008640">
    <property type="entry name" value="Adhesin_Head_dom"/>
</dbReference>
<dbReference type="GO" id="GO:0019867">
    <property type="term" value="C:outer membrane"/>
    <property type="evidence" value="ECO:0007669"/>
    <property type="project" value="InterPro"/>
</dbReference>
<comment type="caution">
    <text evidence="2">The sequence shown here is derived from an EMBL/GenBank/DDBJ whole genome shotgun (WGS) entry which is preliminary data.</text>
</comment>
<dbReference type="CDD" id="cd12820">
    <property type="entry name" value="LbR_YadA-like"/>
    <property type="match status" value="1"/>
</dbReference>
<dbReference type="EMBL" id="JAFGDB010000071">
    <property type="protein sequence ID" value="MBN2067638.1"/>
    <property type="molecule type" value="Genomic_DNA"/>
</dbReference>
<reference evidence="2" key="1">
    <citation type="submission" date="2021-01" db="EMBL/GenBank/DDBJ databases">
        <title>Active Sulfur Cycling in an Early Earth Analoge.</title>
        <authorList>
            <person name="Hahn C.R."/>
            <person name="Youssef N.H."/>
            <person name="Elshahed M."/>
        </authorList>
    </citation>
    <scope>NUCLEOTIDE SEQUENCE</scope>
    <source>
        <strain evidence="2">Zod_Metabat.1151</strain>
    </source>
</reference>